<dbReference type="CDD" id="cd00207">
    <property type="entry name" value="fer2"/>
    <property type="match status" value="1"/>
</dbReference>
<dbReference type="Proteomes" id="UP000650524">
    <property type="component" value="Unassembled WGS sequence"/>
</dbReference>
<dbReference type="InterPro" id="IPR001041">
    <property type="entry name" value="2Fe-2S_ferredoxin-type"/>
</dbReference>
<evidence type="ECO:0000259" key="5">
    <source>
        <dbReference type="PROSITE" id="PS51085"/>
    </source>
</evidence>
<dbReference type="EMBL" id="JACNJD010000090">
    <property type="protein sequence ID" value="MBC8176104.1"/>
    <property type="molecule type" value="Genomic_DNA"/>
</dbReference>
<gene>
    <name evidence="7" type="ORF">H8E19_01760</name>
</gene>
<dbReference type="GO" id="GO:0046872">
    <property type="term" value="F:metal ion binding"/>
    <property type="evidence" value="ECO:0007669"/>
    <property type="project" value="UniProtKB-KW"/>
</dbReference>
<dbReference type="PANTHER" id="PTHR24960:SF84">
    <property type="entry name" value="HYDROGENASE SUBUNIT"/>
    <property type="match status" value="1"/>
</dbReference>
<organism evidence="7 8">
    <name type="scientific">Candidatus Desulfacyla euxinica</name>
    <dbReference type="NCBI Taxonomy" id="2841693"/>
    <lineage>
        <taxon>Bacteria</taxon>
        <taxon>Deltaproteobacteria</taxon>
        <taxon>Candidatus Desulfacyla</taxon>
    </lineage>
</organism>
<keyword evidence="4" id="KW-0411">Iron-sulfur</keyword>
<dbReference type="InterPro" id="IPR036010">
    <property type="entry name" value="2Fe-2S_ferredoxin-like_sf"/>
</dbReference>
<dbReference type="Pfam" id="PF13510">
    <property type="entry name" value="Fer2_4"/>
    <property type="match status" value="1"/>
</dbReference>
<feature type="domain" description="4Fe-4S ferredoxin-type" evidence="6">
    <location>
        <begin position="152"/>
        <end position="181"/>
    </location>
</feature>
<keyword evidence="2" id="KW-0479">Metal-binding</keyword>
<feature type="domain" description="2Fe-2S ferredoxin-type" evidence="5">
    <location>
        <begin position="5"/>
        <end position="84"/>
    </location>
</feature>
<dbReference type="GO" id="GO:0051539">
    <property type="term" value="F:4 iron, 4 sulfur cluster binding"/>
    <property type="evidence" value="ECO:0007669"/>
    <property type="project" value="UniProtKB-KW"/>
</dbReference>
<dbReference type="Pfam" id="PF00037">
    <property type="entry name" value="Fer4"/>
    <property type="match status" value="1"/>
</dbReference>
<dbReference type="PROSITE" id="PS51379">
    <property type="entry name" value="4FE4S_FER_2"/>
    <property type="match status" value="1"/>
</dbReference>
<evidence type="ECO:0000313" key="8">
    <source>
        <dbReference type="Proteomes" id="UP000650524"/>
    </source>
</evidence>
<dbReference type="InterPro" id="IPR050157">
    <property type="entry name" value="PSI_iron-sulfur_center"/>
</dbReference>
<dbReference type="PANTHER" id="PTHR24960">
    <property type="entry name" value="PHOTOSYSTEM I IRON-SULFUR CENTER-RELATED"/>
    <property type="match status" value="1"/>
</dbReference>
<dbReference type="AlphaFoldDB" id="A0A8J6MWN8"/>
<dbReference type="SUPFAM" id="SSF54862">
    <property type="entry name" value="4Fe-4S ferredoxins"/>
    <property type="match status" value="1"/>
</dbReference>
<dbReference type="Gene3D" id="3.10.20.740">
    <property type="match status" value="1"/>
</dbReference>
<dbReference type="Gene3D" id="3.30.70.20">
    <property type="match status" value="1"/>
</dbReference>
<dbReference type="PROSITE" id="PS00198">
    <property type="entry name" value="4FE4S_FER_1"/>
    <property type="match status" value="1"/>
</dbReference>
<accession>A0A8J6MWN8</accession>
<evidence type="ECO:0000256" key="3">
    <source>
        <dbReference type="ARBA" id="ARBA00023004"/>
    </source>
</evidence>
<dbReference type="InterPro" id="IPR017896">
    <property type="entry name" value="4Fe4S_Fe-S-bd"/>
</dbReference>
<proteinExistence type="predicted"/>
<dbReference type="InterPro" id="IPR017900">
    <property type="entry name" value="4Fe4S_Fe_S_CS"/>
</dbReference>
<dbReference type="SUPFAM" id="SSF54292">
    <property type="entry name" value="2Fe-2S ferredoxin-like"/>
    <property type="match status" value="1"/>
</dbReference>
<evidence type="ECO:0000256" key="2">
    <source>
        <dbReference type="ARBA" id="ARBA00022723"/>
    </source>
</evidence>
<keyword evidence="1" id="KW-0004">4Fe-4S</keyword>
<name>A0A8J6MWN8_9DELT</name>
<dbReference type="PROSITE" id="PS51085">
    <property type="entry name" value="2FE2S_FER_2"/>
    <property type="match status" value="1"/>
</dbReference>
<evidence type="ECO:0000256" key="4">
    <source>
        <dbReference type="ARBA" id="ARBA00023014"/>
    </source>
</evidence>
<evidence type="ECO:0000313" key="7">
    <source>
        <dbReference type="EMBL" id="MBC8176104.1"/>
    </source>
</evidence>
<comment type="caution">
    <text evidence="7">The sequence shown here is derived from an EMBL/GenBank/DDBJ whole genome shotgun (WGS) entry which is preliminary data.</text>
</comment>
<sequence>MSKLPKIIIDGTEFEADEAVTVLQVIRANGIKIPTICYHEALKPIGACKLCGVEVRGRTGKPRVLLSCILKARDGLEVKTRSKLVTSARQSAFRNLLAMAPQSKLIRDLAVEYGVDVGPAPDGCLRCRLCIRVCNEIVGAGALKREKRAGITFVVPREGLCIGCGTCSNICPTGAIQMTDEDGVRVISIRDEVIGVHALERCEACGRYFASQKFIKHMEIQIAKHAAVKEHHLYCHTCAKLFSGRIRSSSRLKRIG</sequence>
<protein>
    <submittedName>
        <fullName evidence="7">(2Fe-2S)-binding protein</fullName>
    </submittedName>
</protein>
<evidence type="ECO:0000259" key="6">
    <source>
        <dbReference type="PROSITE" id="PS51379"/>
    </source>
</evidence>
<keyword evidence="3" id="KW-0408">Iron</keyword>
<evidence type="ECO:0000256" key="1">
    <source>
        <dbReference type="ARBA" id="ARBA00022485"/>
    </source>
</evidence>
<reference evidence="7 8" key="1">
    <citation type="submission" date="2020-08" db="EMBL/GenBank/DDBJ databases">
        <title>Bridging the membrane lipid divide: bacteria of the FCB group superphylum have the potential to synthesize archaeal ether lipids.</title>
        <authorList>
            <person name="Villanueva L."/>
            <person name="Von Meijenfeldt F.A.B."/>
            <person name="Westbye A.B."/>
            <person name="Yadav S."/>
            <person name="Hopmans E.C."/>
            <person name="Dutilh B.E."/>
            <person name="Sinninghe Damste J.S."/>
        </authorList>
    </citation>
    <scope>NUCLEOTIDE SEQUENCE [LARGE SCALE GENOMIC DNA]</scope>
    <source>
        <strain evidence="7">NIOZ-UU27</strain>
    </source>
</reference>